<dbReference type="CDD" id="cd21140">
    <property type="entry name" value="Cas6_I-like"/>
    <property type="match status" value="1"/>
</dbReference>
<proteinExistence type="predicted"/>
<dbReference type="Gene3D" id="3.30.70.1900">
    <property type="match status" value="1"/>
</dbReference>
<feature type="domain" description="CRISPR associated protein Cas6 C-terminal" evidence="2">
    <location>
        <begin position="115"/>
        <end position="243"/>
    </location>
</feature>
<dbReference type="OrthoDB" id="9797488at2"/>
<dbReference type="HOGENOM" id="CLU_090947_0_0_0"/>
<dbReference type="InParanoid" id="O66560"/>
<name>O66560_AQUAE</name>
<dbReference type="PIR" id="E70316">
    <property type="entry name" value="E70316"/>
</dbReference>
<dbReference type="PANTHER" id="PTHR36984">
    <property type="entry name" value="CRISPR-ASSOCIATED ENDORIBONUCLEASE CAS6 1"/>
    <property type="match status" value="1"/>
</dbReference>
<dbReference type="Gene3D" id="3.30.70.1890">
    <property type="match status" value="1"/>
</dbReference>
<dbReference type="PATRIC" id="fig|224324.8.peg.150"/>
<reference evidence="3 4" key="1">
    <citation type="journal article" date="1998" name="Nature">
        <title>The complete genome of the hyperthermophilic bacterium Aquifex aeolicus.</title>
        <authorList>
            <person name="Deckert G."/>
            <person name="Warren P.V."/>
            <person name="Gaasterland T."/>
            <person name="Young W.G."/>
            <person name="Lenox A.L."/>
            <person name="Graham D.E."/>
            <person name="Overbeek R."/>
            <person name="Snead M.A."/>
            <person name="Keller M."/>
            <person name="Aujay M."/>
            <person name="Huber R."/>
            <person name="Feldman R.A."/>
            <person name="Short J.M."/>
            <person name="Olson G.J."/>
            <person name="Swanson R.V."/>
        </authorList>
    </citation>
    <scope>NUCLEOTIDE SEQUENCE [LARGE SCALE GENOMIC DNA]</scope>
    <source>
        <strain evidence="3 4">VF5</strain>
    </source>
</reference>
<protein>
    <recommendedName>
        <fullName evidence="2">CRISPR associated protein Cas6 C-terminal domain-containing protein</fullName>
    </recommendedName>
</protein>
<dbReference type="eggNOG" id="COG1583">
    <property type="taxonomic scope" value="Bacteria"/>
</dbReference>
<evidence type="ECO:0000313" key="4">
    <source>
        <dbReference type="Proteomes" id="UP000000798"/>
    </source>
</evidence>
<evidence type="ECO:0000256" key="1">
    <source>
        <dbReference type="ARBA" id="ARBA00023118"/>
    </source>
</evidence>
<dbReference type="EMBL" id="AE000657">
    <property type="protein sequence ID" value="AAC06528.1"/>
    <property type="molecule type" value="Genomic_DNA"/>
</dbReference>
<evidence type="ECO:0000313" key="3">
    <source>
        <dbReference type="EMBL" id="AAC06528.1"/>
    </source>
</evidence>
<dbReference type="Proteomes" id="UP000000798">
    <property type="component" value="Chromosome"/>
</dbReference>
<keyword evidence="1" id="KW-0051">Antiviral defense</keyword>
<accession>O66560</accession>
<dbReference type="NCBIfam" id="TIGR01877">
    <property type="entry name" value="cas_cas6"/>
    <property type="match status" value="1"/>
</dbReference>
<dbReference type="RefSeq" id="WP_010880058.1">
    <property type="nucleotide sequence ID" value="NC_000918.1"/>
</dbReference>
<sequence>MRVKAYLEVPKEISIFYRRSFLSLIKKALEKEDENYAKDLFQKKNFKPFTFCVFFENIRINGEILENNGKAIMTVSSGSPDFFHRFYNGLKKLREYNGRYTNGNIKVKKVLMCEEEQITKPRQTFRTLSPIVVINRDKKPVLPSKLGNRNDDFILYDDGAFTQELRYSLKCIFNGLPELKFEHQEGKKSVVKHVVGNRENEKVIKIVAYQGVFTLEGDPYVLNEVYKYGLGFRRYQGFGCLELVKES</sequence>
<dbReference type="GO" id="GO:0016788">
    <property type="term" value="F:hydrolase activity, acting on ester bonds"/>
    <property type="evidence" value="ECO:0007669"/>
    <property type="project" value="InterPro"/>
</dbReference>
<gene>
    <name evidence="3" type="ordered locus">aq_173</name>
</gene>
<dbReference type="EnsemblBacteria" id="AAC06528">
    <property type="protein sequence ID" value="AAC06528"/>
    <property type="gene ID" value="aq_173"/>
</dbReference>
<dbReference type="PANTHER" id="PTHR36984:SF3">
    <property type="entry name" value="CRISPR-ASSOCIATED ENDORIBONUCLEASE CAS6"/>
    <property type="match status" value="1"/>
</dbReference>
<dbReference type="AlphaFoldDB" id="O66560"/>
<dbReference type="KEGG" id="aae:aq_173"/>
<organism evidence="3 4">
    <name type="scientific">Aquifex aeolicus (strain VF5)</name>
    <dbReference type="NCBI Taxonomy" id="224324"/>
    <lineage>
        <taxon>Bacteria</taxon>
        <taxon>Pseudomonadati</taxon>
        <taxon>Aquificota</taxon>
        <taxon>Aquificia</taxon>
        <taxon>Aquificales</taxon>
        <taxon>Aquificaceae</taxon>
        <taxon>Aquifex</taxon>
    </lineage>
</organism>
<dbReference type="GO" id="GO:0051607">
    <property type="term" value="P:defense response to virus"/>
    <property type="evidence" value="ECO:0007669"/>
    <property type="project" value="UniProtKB-KW"/>
</dbReference>
<keyword evidence="4" id="KW-1185">Reference proteome</keyword>
<dbReference type="Pfam" id="PF01881">
    <property type="entry name" value="Cas_Cas6_C"/>
    <property type="match status" value="1"/>
</dbReference>
<dbReference type="InterPro" id="IPR010156">
    <property type="entry name" value="CRISPR-assoc_prot_Cas6"/>
</dbReference>
<dbReference type="STRING" id="224324.aq_173"/>
<evidence type="ECO:0000259" key="2">
    <source>
        <dbReference type="Pfam" id="PF01881"/>
    </source>
</evidence>
<dbReference type="InterPro" id="IPR045747">
    <property type="entry name" value="CRISPR-assoc_prot_Cas6_N_sf"/>
</dbReference>
<dbReference type="InterPro" id="IPR049435">
    <property type="entry name" value="Cas_Cas6_C"/>
</dbReference>